<evidence type="ECO:0000313" key="1">
    <source>
        <dbReference type="EMBL" id="AOF54586.1"/>
    </source>
</evidence>
<organism evidence="1 2">
    <name type="scientific">Maize bushy stunt phytoplasma</name>
    <dbReference type="NCBI Taxonomy" id="202462"/>
    <lineage>
        <taxon>Bacteria</taxon>
        <taxon>Bacillati</taxon>
        <taxon>Mycoplasmatota</taxon>
        <taxon>Mollicutes</taxon>
        <taxon>Acholeplasmatales</taxon>
        <taxon>Acholeplasmataceae</taxon>
        <taxon>Candidatus Phytoplasma</taxon>
        <taxon>16SrI (Aster yellows group)</taxon>
    </lineage>
</organism>
<reference evidence="1" key="1">
    <citation type="submission" date="2016-04" db="EMBL/GenBank/DDBJ databases">
        <title>Complete genome sequence of maize bushy stunt phytoplasma M3.</title>
        <authorList>
            <person name="Orlovskis Z."/>
            <person name="Canale M.C."/>
            <person name="Haryono M."/>
            <person name="Lopes J.R.S."/>
            <person name="Kuo C.-H."/>
            <person name="Hogenhout S.A."/>
        </authorList>
    </citation>
    <scope>NUCLEOTIDE SEQUENCE [LARGE SCALE GENOMIC DNA]</scope>
    <source>
        <strain evidence="1">M3</strain>
    </source>
</reference>
<evidence type="ECO:0008006" key="3">
    <source>
        <dbReference type="Google" id="ProtNLM"/>
    </source>
</evidence>
<name>A0ABN4RY66_9MOLU</name>
<accession>A0ABN4RY66</accession>
<proteinExistence type="predicted"/>
<sequence>MFLLKKLYFKKLQLFSFLFLILFYSFKSSKVMAFNSDDYEPDYSQKHNVLDWRHSDGHIFSDNARVFMVFQESNPFLFIHIKNL</sequence>
<evidence type="ECO:0000313" key="2">
    <source>
        <dbReference type="Proteomes" id="UP000224287"/>
    </source>
</evidence>
<dbReference type="Proteomes" id="UP000224287">
    <property type="component" value="Chromosome"/>
</dbReference>
<dbReference type="EMBL" id="CP015149">
    <property type="protein sequence ID" value="AOF54586.1"/>
    <property type="molecule type" value="Genomic_DNA"/>
</dbReference>
<keyword evidence="2" id="KW-1185">Reference proteome</keyword>
<gene>
    <name evidence="1" type="ORF">MBSPM3_v1c0400</name>
</gene>
<protein>
    <recommendedName>
        <fullName evidence="3">Secreted protein</fullName>
    </recommendedName>
</protein>